<keyword evidence="2" id="KW-0004">4Fe-4S</keyword>
<gene>
    <name evidence="9" type="ORF">ACFOFO_10570</name>
</gene>
<keyword evidence="4" id="KW-0560">Oxidoreductase</keyword>
<evidence type="ECO:0000256" key="7">
    <source>
        <dbReference type="SAM" id="MobiDB-lite"/>
    </source>
</evidence>
<dbReference type="Gene3D" id="3.40.50.970">
    <property type="match status" value="1"/>
</dbReference>
<dbReference type="InterPro" id="IPR002880">
    <property type="entry name" value="Pyrv_Fd/Flavodoxin_OxRdtase_N"/>
</dbReference>
<feature type="domain" description="4Fe-4S ferredoxin-type" evidence="8">
    <location>
        <begin position="666"/>
        <end position="696"/>
    </location>
</feature>
<reference evidence="10" key="1">
    <citation type="journal article" date="2019" name="Int. J. Syst. Evol. Microbiol.">
        <title>The Global Catalogue of Microorganisms (GCM) 10K type strain sequencing project: providing services to taxonomists for standard genome sequencing and annotation.</title>
        <authorList>
            <consortium name="The Broad Institute Genomics Platform"/>
            <consortium name="The Broad Institute Genome Sequencing Center for Infectious Disease"/>
            <person name="Wu L."/>
            <person name="Ma J."/>
        </authorList>
    </citation>
    <scope>NUCLEOTIDE SEQUENCE [LARGE SCALE GENOMIC DNA]</scope>
    <source>
        <strain evidence="10">KCTC 42986</strain>
    </source>
</reference>
<dbReference type="NCBIfam" id="NF009588">
    <property type="entry name" value="PRK13029.1"/>
    <property type="match status" value="1"/>
</dbReference>
<proteinExistence type="predicted"/>
<keyword evidence="1" id="KW-0813">Transport</keyword>
<accession>A0ABV7F300</accession>
<dbReference type="InterPro" id="IPR017896">
    <property type="entry name" value="4Fe4S_Fe-S-bd"/>
</dbReference>
<evidence type="ECO:0000313" key="10">
    <source>
        <dbReference type="Proteomes" id="UP001595530"/>
    </source>
</evidence>
<feature type="region of interest" description="Disordered" evidence="7">
    <location>
        <begin position="1"/>
        <end position="25"/>
    </location>
</feature>
<evidence type="ECO:0000256" key="6">
    <source>
        <dbReference type="ARBA" id="ARBA00023014"/>
    </source>
</evidence>
<feature type="compositionally biased region" description="Low complexity" evidence="7">
    <location>
        <begin position="1"/>
        <end position="23"/>
    </location>
</feature>
<dbReference type="InterPro" id="IPR002869">
    <property type="entry name" value="Pyrv_flavodox_OxRed_cen"/>
</dbReference>
<evidence type="ECO:0000256" key="1">
    <source>
        <dbReference type="ARBA" id="ARBA00022448"/>
    </source>
</evidence>
<keyword evidence="3" id="KW-0249">Electron transport</keyword>
<comment type="caution">
    <text evidence="9">The sequence shown here is derived from an EMBL/GenBank/DDBJ whole genome shotgun (WGS) entry which is preliminary data.</text>
</comment>
<dbReference type="InterPro" id="IPR029061">
    <property type="entry name" value="THDP-binding"/>
</dbReference>
<dbReference type="Pfam" id="PF20169">
    <property type="entry name" value="DUF6537"/>
    <property type="match status" value="1"/>
</dbReference>
<dbReference type="InterPro" id="IPR011766">
    <property type="entry name" value="TPP_enzyme_TPP-bd"/>
</dbReference>
<dbReference type="InterPro" id="IPR046667">
    <property type="entry name" value="DUF6537"/>
</dbReference>
<dbReference type="PANTHER" id="PTHR48084:SF3">
    <property type="entry name" value="SUBUNIT OF PYRUVATE:FLAVODOXIN OXIDOREDUCTASE"/>
    <property type="match status" value="1"/>
</dbReference>
<dbReference type="Gene3D" id="3.40.920.10">
    <property type="entry name" value="Pyruvate-ferredoxin oxidoreductase, PFOR, domain III"/>
    <property type="match status" value="1"/>
</dbReference>
<dbReference type="CDD" id="cd07034">
    <property type="entry name" value="TPP_PYR_PFOR_IOR-alpha_like"/>
    <property type="match status" value="1"/>
</dbReference>
<dbReference type="SUPFAM" id="SSF53323">
    <property type="entry name" value="Pyruvate-ferredoxin oxidoreductase, PFOR, domain III"/>
    <property type="match status" value="1"/>
</dbReference>
<evidence type="ECO:0000256" key="4">
    <source>
        <dbReference type="ARBA" id="ARBA00023002"/>
    </source>
</evidence>
<organism evidence="9 10">
    <name type="scientific">Undibacterium arcticum</name>
    <dbReference type="NCBI Taxonomy" id="1762892"/>
    <lineage>
        <taxon>Bacteria</taxon>
        <taxon>Pseudomonadati</taxon>
        <taxon>Pseudomonadota</taxon>
        <taxon>Betaproteobacteria</taxon>
        <taxon>Burkholderiales</taxon>
        <taxon>Oxalobacteraceae</taxon>
        <taxon>Undibacterium</taxon>
    </lineage>
</organism>
<dbReference type="Pfam" id="PF01558">
    <property type="entry name" value="POR"/>
    <property type="match status" value="1"/>
</dbReference>
<keyword evidence="2" id="KW-0479">Metal-binding</keyword>
<evidence type="ECO:0000256" key="2">
    <source>
        <dbReference type="ARBA" id="ARBA00022485"/>
    </source>
</evidence>
<keyword evidence="10" id="KW-1185">Reference proteome</keyword>
<dbReference type="SUPFAM" id="SSF52518">
    <property type="entry name" value="Thiamin diphosphate-binding fold (THDP-binding)"/>
    <property type="match status" value="2"/>
</dbReference>
<dbReference type="RefSeq" id="WP_390327700.1">
    <property type="nucleotide sequence ID" value="NZ_JBHRTP010000031.1"/>
</dbReference>
<dbReference type="EMBL" id="JBHRTP010000031">
    <property type="protein sequence ID" value="MFC3108400.1"/>
    <property type="molecule type" value="Genomic_DNA"/>
</dbReference>
<name>A0ABV7F300_9BURK</name>
<dbReference type="PROSITE" id="PS51379">
    <property type="entry name" value="4FE4S_FER_2"/>
    <property type="match status" value="1"/>
</dbReference>
<dbReference type="InterPro" id="IPR051457">
    <property type="entry name" value="2-oxoacid:Fd_oxidoreductase"/>
</dbReference>
<keyword evidence="6" id="KW-0411">Iron-sulfur</keyword>
<dbReference type="InterPro" id="IPR019752">
    <property type="entry name" value="Pyrv/ketoisovalerate_OxRed_cat"/>
</dbReference>
<evidence type="ECO:0000256" key="3">
    <source>
        <dbReference type="ARBA" id="ARBA00022982"/>
    </source>
</evidence>
<dbReference type="NCBIfam" id="NF009589">
    <property type="entry name" value="PRK13030.1"/>
    <property type="match status" value="1"/>
</dbReference>
<evidence type="ECO:0000259" key="8">
    <source>
        <dbReference type="PROSITE" id="PS51379"/>
    </source>
</evidence>
<dbReference type="SUPFAM" id="SSF52922">
    <property type="entry name" value="TK C-terminal domain-like"/>
    <property type="match status" value="1"/>
</dbReference>
<dbReference type="InterPro" id="IPR009014">
    <property type="entry name" value="Transketo_C/PFOR_II"/>
</dbReference>
<sequence length="1197" mass="130543">MSNPTPAQFVASSPSAQSAAQTPNDRLTTVSLDDKYTATSGTIFLSGIQALVRLPLMQRERDLAAGLNTAGFISGYRGSPLGGLDETLWKAQKHLAAHHVQFVPGVNEDLAATAVWGSQQVDLIGEAKYDGVFGMWYGKGPGVDRCGDVFKHMNHAGTSAKGGVLLIAGDDHGAYSSTLPHQSDHIFSACMIPMLYPCNVQEYIDLGLHAWAMSRFSGCAVGFKALADTVESSASIDADPHRLQIKIPDDFVMPEGGLNARLSTDPLGLQARKQEALMQDYKIYAALAYARANRLNHTTIDSDHAKLGIVASGKSYLDVLEALDELGIDEQMAADIGIRLFKVAMPWPLEPDGVREFAQGLDEILVVEEKRQMVEYQLKEQLYNWRDDVRPRVIGKFDEKGEWVAPRGEWLLTSKADFSVAQIARVIAGRIARLVTNTYTSDLIKARLAFLEAKDAVLKKAVDTPFRPAYYCSGCPHNSSTKVPAGSFALAGIGCHVMATAIYPEYNKLTTHMGGEGAPWIGQAAFSKVPHVFQNLGDGTYFHSGYLAIRATVAAKVNLTYKILYNDAVAMTGGQPVDGITSVPMIAQQMAAEGITRIALVTEDLARYADRSNLPAAVTLHDRKDMDAVQRELREVSGVSVLIYDQTCAAEKRRRRKKGEFPDPAKRLVINEAVCEGCGDCGVQSNCTSIMPLETEFGRKRTIDQSSCNKDYSCIKGFCPSFVTVEGGALKKSKTGVGQKNQADDFGPIPDPVLPACTAPFNILINGIGGTGVITVGVLMGMAAHLEGKGASVLDMTGMSQKNGSVTSHVRIAQTPQAIRAARIATGEADLILGCDMLTAGAQDAISKMRPGRTTAVINLHQQPTGTFAKNADWQYPEQEVKALINESVNHHADFIDATRLATALMGDSIAANLFMLGYAFQKGRIPLSEPALLRAIELNGVGIESNKKSFLWGRRAAVDLKRVEAIALPAKAIVLQMPKSLDKLIETRVAFLTDYQNAAYAERYLDLVQQVRSAEEALGQGNKLSLAVAKYYFKLMAYKDEYEVARLYTDGRFIEQLKSQFEGDFSLKFNLAPPLFSKKDVHGHLVKAQYGSWMWQAFKLLAKCKQLRGGAFDVFGKTAERKMERQLIVDYRGMIESLLGQLHADNLAIAVELASLPEQIRGYGHVKEQAVAEFRVQKEGLLRELSSGKKARLHAV</sequence>
<dbReference type="Pfam" id="PF02775">
    <property type="entry name" value="TPP_enzyme_C"/>
    <property type="match status" value="1"/>
</dbReference>
<keyword evidence="5" id="KW-0408">Iron</keyword>
<dbReference type="PANTHER" id="PTHR48084">
    <property type="entry name" value="2-OXOGLUTARATE OXIDOREDUCTASE SUBUNIT KORB-RELATED"/>
    <property type="match status" value="1"/>
</dbReference>
<dbReference type="Proteomes" id="UP001595530">
    <property type="component" value="Unassembled WGS sequence"/>
</dbReference>
<protein>
    <submittedName>
        <fullName evidence="9">Indolepyruvate ferredoxin oxidoreductase family protein</fullName>
    </submittedName>
</protein>
<evidence type="ECO:0000256" key="5">
    <source>
        <dbReference type="ARBA" id="ARBA00023004"/>
    </source>
</evidence>
<evidence type="ECO:0000313" key="9">
    <source>
        <dbReference type="EMBL" id="MFC3108400.1"/>
    </source>
</evidence>